<dbReference type="EMBL" id="CP011389">
    <property type="protein sequence ID" value="AKH17769.1"/>
    <property type="molecule type" value="Genomic_DNA"/>
</dbReference>
<reference evidence="3 5" key="1">
    <citation type="submission" date="2015-01" db="EMBL/GenBank/DDBJ databases">
        <title>Deinococcus soli/N5/whole genome sequencing.</title>
        <authorList>
            <person name="Kim M.K."/>
            <person name="Srinivasan S."/>
            <person name="Lee J.-J."/>
        </authorList>
    </citation>
    <scope>NUCLEOTIDE SEQUENCE [LARGE SCALE GENOMIC DNA]</scope>
    <source>
        <strain evidence="3 5">N5</strain>
    </source>
</reference>
<dbReference type="OrthoDB" id="531718at2"/>
<dbReference type="Proteomes" id="UP001185331">
    <property type="component" value="Unassembled WGS sequence"/>
</dbReference>
<dbReference type="SUPFAM" id="SSF50998">
    <property type="entry name" value="Quinoprotein alcohol dehydrogenase-like"/>
    <property type="match status" value="1"/>
</dbReference>
<keyword evidence="5" id="KW-1185">Reference proteome</keyword>
<sequence>MKHAALLLLSALTLASCSMPRTPAAPAGQVTYGLNGATLYTFGLDNPDASRRSVTITGLSSGDTLVDLDVRNTDGMLYGFASSGRVYMINADTGTATADASVTGTTLVAADFNPQANRLRVIGANDANFRLTLNAAPIPGTSTAGAQTNDGMFSYAAGDANVGKNPELVAAAYTNSFNDSATKAYSAATPTTLYTLDAGTDSLVKHVNNTTTMPALPAGNFSDLTTVGALGVDVMVGKTGFDIAGAGTAVLSRAGASSTDLYTVDLTSGKAMMKGSVKVTLSSVALKLQAP</sequence>
<dbReference type="PATRIC" id="fig|1309411.5.peg.2608"/>
<dbReference type="Proteomes" id="UP000034024">
    <property type="component" value="Chromosome"/>
</dbReference>
<organism evidence="3 5">
    <name type="scientific">Deinococcus soli</name>
    <name type="common">ex Cha et al. 2016</name>
    <dbReference type="NCBI Taxonomy" id="1309411"/>
    <lineage>
        <taxon>Bacteria</taxon>
        <taxon>Thermotogati</taxon>
        <taxon>Deinococcota</taxon>
        <taxon>Deinococci</taxon>
        <taxon>Deinococcales</taxon>
        <taxon>Deinococcaceae</taxon>
        <taxon>Deinococcus</taxon>
    </lineage>
</organism>
<dbReference type="InterPro" id="IPR011047">
    <property type="entry name" value="Quinoprotein_ADH-like_sf"/>
</dbReference>
<dbReference type="InterPro" id="IPR025507">
    <property type="entry name" value="DUF4394"/>
</dbReference>
<dbReference type="AlphaFoldDB" id="A0A0F7JQY4"/>
<protein>
    <recommendedName>
        <fullName evidence="2">DUF4394 domain-containing protein</fullName>
    </recommendedName>
</protein>
<dbReference type="KEGG" id="dch:SY84_12855"/>
<gene>
    <name evidence="4" type="ORF">J2Y00_004059</name>
    <name evidence="3" type="ORF">SY84_12855</name>
</gene>
<feature type="domain" description="DUF4394" evidence="2">
    <location>
        <begin position="38"/>
        <end position="278"/>
    </location>
</feature>
<evidence type="ECO:0000256" key="1">
    <source>
        <dbReference type="SAM" id="SignalP"/>
    </source>
</evidence>
<dbReference type="RefSeq" id="WP_046844336.1">
    <property type="nucleotide sequence ID" value="NZ_CP011389.1"/>
</dbReference>
<evidence type="ECO:0000259" key="2">
    <source>
        <dbReference type="Pfam" id="PF14339"/>
    </source>
</evidence>
<accession>A0A0F7JQY4</accession>
<name>A0A0F7JQY4_9DEIO</name>
<proteinExistence type="predicted"/>
<dbReference type="PROSITE" id="PS51257">
    <property type="entry name" value="PROKAR_LIPOPROTEIN"/>
    <property type="match status" value="1"/>
</dbReference>
<evidence type="ECO:0000313" key="4">
    <source>
        <dbReference type="EMBL" id="MDR6220441.1"/>
    </source>
</evidence>
<evidence type="ECO:0000313" key="3">
    <source>
        <dbReference type="EMBL" id="AKH17769.1"/>
    </source>
</evidence>
<dbReference type="EMBL" id="JAVDQK010000013">
    <property type="protein sequence ID" value="MDR6220441.1"/>
    <property type="molecule type" value="Genomic_DNA"/>
</dbReference>
<dbReference type="Pfam" id="PF14339">
    <property type="entry name" value="DUF4394"/>
    <property type="match status" value="1"/>
</dbReference>
<evidence type="ECO:0000313" key="5">
    <source>
        <dbReference type="Proteomes" id="UP000034024"/>
    </source>
</evidence>
<keyword evidence="1" id="KW-0732">Signal</keyword>
<reference evidence="4" key="2">
    <citation type="submission" date="2023-07" db="EMBL/GenBank/DDBJ databases">
        <title>Sorghum-associated microbial communities from plants grown in Nebraska, USA.</title>
        <authorList>
            <person name="Schachtman D."/>
        </authorList>
    </citation>
    <scope>NUCLEOTIDE SEQUENCE</scope>
    <source>
        <strain evidence="4">BE330</strain>
    </source>
</reference>
<feature type="signal peptide" evidence="1">
    <location>
        <begin position="1"/>
        <end position="24"/>
    </location>
</feature>
<feature type="chain" id="PRO_5002517518" description="DUF4394 domain-containing protein" evidence="1">
    <location>
        <begin position="25"/>
        <end position="291"/>
    </location>
</feature>